<feature type="repeat" description="WD" evidence="3">
    <location>
        <begin position="555"/>
        <end position="603"/>
    </location>
</feature>
<evidence type="ECO:0000256" key="3">
    <source>
        <dbReference type="PROSITE-ProRule" id="PRU00221"/>
    </source>
</evidence>
<dbReference type="InterPro" id="IPR001680">
    <property type="entry name" value="WD40_rpt"/>
</dbReference>
<reference evidence="7 8" key="1">
    <citation type="submission" date="2016-11" db="EMBL/GenBank/DDBJ databases">
        <authorList>
            <person name="Jaros S."/>
            <person name="Januszkiewicz K."/>
            <person name="Wedrychowicz H."/>
        </authorList>
    </citation>
    <scope>NUCLEOTIDE SEQUENCE [LARGE SCALE GENOMIC DNA]</scope>
    <source>
        <strain evidence="7 8">DSM 46144</strain>
    </source>
</reference>
<dbReference type="InterPro" id="IPR011009">
    <property type="entry name" value="Kinase-like_dom_sf"/>
</dbReference>
<dbReference type="InterPro" id="IPR011990">
    <property type="entry name" value="TPR-like_helical_dom_sf"/>
</dbReference>
<feature type="repeat" description="TPR" evidence="4">
    <location>
        <begin position="310"/>
        <end position="343"/>
    </location>
</feature>
<keyword evidence="7" id="KW-0808">Transferase</keyword>
<keyword evidence="7" id="KW-0418">Kinase</keyword>
<dbReference type="PROSITE" id="PS00678">
    <property type="entry name" value="WD_REPEATS_1"/>
    <property type="match status" value="4"/>
</dbReference>
<gene>
    <name evidence="7" type="ORF">SAMN05443668_103151</name>
</gene>
<dbReference type="GO" id="GO:0005524">
    <property type="term" value="F:ATP binding"/>
    <property type="evidence" value="ECO:0007669"/>
    <property type="project" value="InterPro"/>
</dbReference>
<dbReference type="PROSITE" id="PS00108">
    <property type="entry name" value="PROTEIN_KINASE_ST"/>
    <property type="match status" value="1"/>
</dbReference>
<dbReference type="InterPro" id="IPR019734">
    <property type="entry name" value="TPR_rpt"/>
</dbReference>
<dbReference type="EMBL" id="FRCS01000003">
    <property type="protein sequence ID" value="SHN14082.1"/>
    <property type="molecule type" value="Genomic_DNA"/>
</dbReference>
<dbReference type="OrthoDB" id="414967at2"/>
<feature type="compositionally biased region" description="Basic and acidic residues" evidence="5">
    <location>
        <begin position="1196"/>
        <end position="1207"/>
    </location>
</feature>
<feature type="region of interest" description="Disordered" evidence="5">
    <location>
        <begin position="1182"/>
        <end position="1232"/>
    </location>
</feature>
<keyword evidence="2" id="KW-0677">Repeat</keyword>
<dbReference type="PROSITE" id="PS50005">
    <property type="entry name" value="TPR"/>
    <property type="match status" value="1"/>
</dbReference>
<dbReference type="InterPro" id="IPR036322">
    <property type="entry name" value="WD40_repeat_dom_sf"/>
</dbReference>
<keyword evidence="4" id="KW-0802">TPR repeat</keyword>
<dbReference type="PANTHER" id="PTHR19848">
    <property type="entry name" value="WD40 REPEAT PROTEIN"/>
    <property type="match status" value="1"/>
</dbReference>
<dbReference type="SMART" id="SM00220">
    <property type="entry name" value="S_TKc"/>
    <property type="match status" value="1"/>
</dbReference>
<dbReference type="Proteomes" id="UP000184440">
    <property type="component" value="Unassembled WGS sequence"/>
</dbReference>
<dbReference type="Gene3D" id="1.25.40.10">
    <property type="entry name" value="Tetratricopeptide repeat domain"/>
    <property type="match status" value="1"/>
</dbReference>
<protein>
    <submittedName>
        <fullName evidence="7">Serine/threonine protein kinase</fullName>
    </submittedName>
</protein>
<feature type="repeat" description="WD" evidence="3">
    <location>
        <begin position="513"/>
        <end position="549"/>
    </location>
</feature>
<dbReference type="STRING" id="134849.SAMN05443668_103151"/>
<keyword evidence="1 3" id="KW-0853">WD repeat</keyword>
<keyword evidence="8" id="KW-1185">Reference proteome</keyword>
<feature type="repeat" description="WD" evidence="3">
    <location>
        <begin position="815"/>
        <end position="856"/>
    </location>
</feature>
<feature type="domain" description="Protein kinase" evidence="6">
    <location>
        <begin position="13"/>
        <end position="287"/>
    </location>
</feature>
<evidence type="ECO:0000259" key="6">
    <source>
        <dbReference type="PROSITE" id="PS50011"/>
    </source>
</evidence>
<dbReference type="AlphaFoldDB" id="A0A1M7PB96"/>
<feature type="repeat" description="WD" evidence="3">
    <location>
        <begin position="644"/>
        <end position="685"/>
    </location>
</feature>
<dbReference type="SUPFAM" id="SSF63829">
    <property type="entry name" value="Calcium-dependent phosphotriesterase"/>
    <property type="match status" value="1"/>
</dbReference>
<dbReference type="SUPFAM" id="SSF50978">
    <property type="entry name" value="WD40 repeat-like"/>
    <property type="match status" value="1"/>
</dbReference>
<dbReference type="Gene3D" id="1.10.510.10">
    <property type="entry name" value="Transferase(Phosphotransferase) domain 1"/>
    <property type="match status" value="1"/>
</dbReference>
<dbReference type="PANTHER" id="PTHR19848:SF7">
    <property type="entry name" value="F-BOX AND WD-40 DOMAIN PROTEIN 7"/>
    <property type="match status" value="1"/>
</dbReference>
<dbReference type="InterPro" id="IPR020472">
    <property type="entry name" value="WD40_PAC1"/>
</dbReference>
<accession>A0A1M7PB96</accession>
<dbReference type="InterPro" id="IPR008271">
    <property type="entry name" value="Ser/Thr_kinase_AS"/>
</dbReference>
<evidence type="ECO:0000313" key="8">
    <source>
        <dbReference type="Proteomes" id="UP000184440"/>
    </source>
</evidence>
<evidence type="ECO:0000256" key="2">
    <source>
        <dbReference type="ARBA" id="ARBA00022737"/>
    </source>
</evidence>
<organism evidence="7 8">
    <name type="scientific">Cryptosporangium aurantiacum</name>
    <dbReference type="NCBI Taxonomy" id="134849"/>
    <lineage>
        <taxon>Bacteria</taxon>
        <taxon>Bacillati</taxon>
        <taxon>Actinomycetota</taxon>
        <taxon>Actinomycetes</taxon>
        <taxon>Cryptosporangiales</taxon>
        <taxon>Cryptosporangiaceae</taxon>
        <taxon>Cryptosporangium</taxon>
    </lineage>
</organism>
<dbReference type="SUPFAM" id="SSF48452">
    <property type="entry name" value="TPR-like"/>
    <property type="match status" value="1"/>
</dbReference>
<dbReference type="Gene3D" id="2.130.10.10">
    <property type="entry name" value="YVTN repeat-like/Quinoprotein amine dehydrogenase"/>
    <property type="match status" value="5"/>
</dbReference>
<dbReference type="PROSITE" id="PS50294">
    <property type="entry name" value="WD_REPEATS_REGION"/>
    <property type="match status" value="4"/>
</dbReference>
<dbReference type="InterPro" id="IPR019775">
    <property type="entry name" value="WD40_repeat_CS"/>
</dbReference>
<dbReference type="Pfam" id="PF00400">
    <property type="entry name" value="WD40"/>
    <property type="match status" value="6"/>
</dbReference>
<evidence type="ECO:0000256" key="1">
    <source>
        <dbReference type="ARBA" id="ARBA00022574"/>
    </source>
</evidence>
<dbReference type="SUPFAM" id="SSF56112">
    <property type="entry name" value="Protein kinase-like (PK-like)"/>
    <property type="match status" value="1"/>
</dbReference>
<evidence type="ECO:0000313" key="7">
    <source>
        <dbReference type="EMBL" id="SHN14082.1"/>
    </source>
</evidence>
<keyword evidence="7" id="KW-0723">Serine/threonine-protein kinase</keyword>
<name>A0A1M7PB96_9ACTN</name>
<dbReference type="InterPro" id="IPR000719">
    <property type="entry name" value="Prot_kinase_dom"/>
</dbReference>
<dbReference type="PROSITE" id="PS50011">
    <property type="entry name" value="PROTEIN_KINASE_DOM"/>
    <property type="match status" value="1"/>
</dbReference>
<dbReference type="InterPro" id="IPR015943">
    <property type="entry name" value="WD40/YVTN_repeat-like_dom_sf"/>
</dbReference>
<dbReference type="CDD" id="cd00200">
    <property type="entry name" value="WD40"/>
    <property type="match status" value="1"/>
</dbReference>
<dbReference type="CDD" id="cd14014">
    <property type="entry name" value="STKc_PknB_like"/>
    <property type="match status" value="1"/>
</dbReference>
<proteinExistence type="predicted"/>
<dbReference type="PROSITE" id="PS50082">
    <property type="entry name" value="WD_REPEATS_2"/>
    <property type="match status" value="6"/>
</dbReference>
<evidence type="ECO:0000256" key="4">
    <source>
        <dbReference type="PROSITE-ProRule" id="PRU00339"/>
    </source>
</evidence>
<evidence type="ECO:0000256" key="5">
    <source>
        <dbReference type="SAM" id="MobiDB-lite"/>
    </source>
</evidence>
<dbReference type="GO" id="GO:0004674">
    <property type="term" value="F:protein serine/threonine kinase activity"/>
    <property type="evidence" value="ECO:0007669"/>
    <property type="project" value="UniProtKB-KW"/>
</dbReference>
<dbReference type="PRINTS" id="PR00320">
    <property type="entry name" value="GPROTEINBRPT"/>
</dbReference>
<dbReference type="Gene3D" id="3.30.200.20">
    <property type="entry name" value="Phosphorylase Kinase, domain 1"/>
    <property type="match status" value="1"/>
</dbReference>
<feature type="repeat" description="WD" evidence="3">
    <location>
        <begin position="1025"/>
        <end position="1066"/>
    </location>
</feature>
<dbReference type="Pfam" id="PF00069">
    <property type="entry name" value="Pkinase"/>
    <property type="match status" value="1"/>
</dbReference>
<dbReference type="SMART" id="SM00320">
    <property type="entry name" value="WD40"/>
    <property type="match status" value="10"/>
</dbReference>
<sequence>MHWTVGDTIAGTYRVLRTHDSGGMGLVYQVRHLQWDVDLAVKSPRTEMFRSAADRERFTVEAQTWVSLGLHPHVCACHYVRVLDDVPLVFAEYLAGGSLREWIDDRRLYDGTTEDVLARIVDIAVQVAWGLGHAHEHGLVHQDVKPANVLLDADATAKVTDFGIAKARASVSGHRPAAADPGVSVLVSRGGLTPAYASPEQIARGRLSRRTDVWSLAVSVLELFTGGISWSTGAAAPHALEDYWHNGPPEPHLPPMPAPLHDLLNRCLRTDPAGRPRTMTAVAEELVEIYEQCFGRRYPRAAPRPAELRADELTNRALSLLDLGRPEEADRALAEALRIDPRHPQAVYNDGLLRWRRAEISDTEVVARLEEARVAGAGTVVDDLLAQVQRERGDPGAAGDGTRDGDGSFEPSSSATVLRPGAGGDCVVGIMPVPGAGYDGEHAVVVWDAVRSTTRCELRGHLSRVLAADVTADGRLVVSGGGRLVERSAFKFDGEHCDVRVWDVVRGTCRYVLTGHSRPVSAVRVSVDGRVAVTGSEDRTVRVWDLTTGAAGPVLTGHVEAIQDVAVSADGRLAVSGSGHFGVSGSGGTVRLWDLASGRSLRVHDHAHMVMVVALSADGRRVAFGDREGWLYVGDVSTGSYRQIRADPSKVLTLALNRDGSLAVTGGTDGYLRIWSTSTGRCLRTCVSQHGLKRPWTDPADTSATFTADGRSVFSAGRKSLRLWGLPTGNTAPLVPCRPRSQPELAQSELRVRVQLADADRALDEQRYPDALTVLRGARTTPGHERSRPVLDAWRRVADRSVRVGLRSVWEATPLTGHAGRVNAIAVSEEPDRAFSAGADGTVRLWDLDTGQCLQSVSGHGEAHEVAVSRDGRRVLFIRDAALYLWTDTTVGKVADDVLGPIQADERIGGPLAVSADGRYAITNSPQTRLIVWDVTDGSRRVTLPEQQFESLSLVLSPDARFAVDHALGSGVRLWDLDHGRQLGMLWPEHDYHPAALGPDGRLLLLDGWRLHVVNPFSGVAATVMDGSPSAARYAQFSPDARFVVSAGDDHTVRIWDLATGTCLRTLQASARLSSVQFSADARFVLAGTDDGAILVWELDWELHAPDAADWHEDASPLLSSFLDQCTGDPSTWRPQDVDALLGRLRRAGLGWVRPAGVRAQLLRMAEAWSGPSALRMLPVVDPDADSSDPPTARHARTEAEARRDVELSPCPRCGSVPQTAGESTEHTAPSRRRWVRIPGHCPACAARYEHWFDVSG</sequence>
<feature type="region of interest" description="Disordered" evidence="5">
    <location>
        <begin position="392"/>
        <end position="416"/>
    </location>
</feature>
<feature type="repeat" description="WD" evidence="3">
    <location>
        <begin position="1066"/>
        <end position="1100"/>
    </location>
</feature>